<dbReference type="RefSeq" id="XP_001274785.1">
    <property type="nucleotide sequence ID" value="XM_001274784.1"/>
</dbReference>
<evidence type="ECO:0000259" key="8">
    <source>
        <dbReference type="PROSITE" id="PS50071"/>
    </source>
</evidence>
<dbReference type="PANTHER" id="PTHR24208:SF166">
    <property type="entry name" value="LIM HOMEOBOX TRANSCRIPTION FACTOR 1 ALPHA, ISOFORM B"/>
    <property type="match status" value="1"/>
</dbReference>
<proteinExistence type="predicted"/>
<sequence>MSISGPCVWLSSLSPPATSHLSAITNHLPSAAWNSDQALLRSRGSLPRLPYPGEKGGDSTPKQTVEMQPIAALKAENAFTAAESTGSSSHGRYPVAEMPPKGTDNRNTDETLSRMRLDKLNHSEPHLPETSRPASPSAQRISTPETRKRPQEESQGDEQENGDIMTHSSDEGGDQKHSSDAKNDKKKMKRFRLTHNQTRFLMSEFTRQAHPDAAHRERLSREIPGLTPRQVQVWFQNRRAKLKRLTSNDRERMLKSRALPDDFDTTQVLRTPFDGKASSEASVASPRNYMTPHTDSNSLKMLLTDGLQRINDDDYVVSPLSSTSTPGNCFSSAGPDRNPDHFPQPLARPAPGILPELQRSSRGAFPFPRSSSFSEASFNTGLHLPNRFARPGAEPLNHPSMSYARRPMEYSISRPGTGMVVGYDNSRAMEGSVSPTGQQEQSAVPYNVEHHHQQLPHYQTPLTMPVPKAFGGIDLNSHMQPRHMPSLHSIPVSEAPDYRPYSYEHHPYGMQTGIPYSQANASSMSLPATFPPETGSAAPTAATAEDRIGHAPQILDPLRAKFGNPSYDYASYM</sequence>
<organism evidence="9 10">
    <name type="scientific">Aspergillus clavatus (strain ATCC 1007 / CBS 513.65 / DSM 816 / NCTC 3887 / NRRL 1 / QM 1276 / 107)</name>
    <dbReference type="NCBI Taxonomy" id="344612"/>
    <lineage>
        <taxon>Eukaryota</taxon>
        <taxon>Fungi</taxon>
        <taxon>Dikarya</taxon>
        <taxon>Ascomycota</taxon>
        <taxon>Pezizomycotina</taxon>
        <taxon>Eurotiomycetes</taxon>
        <taxon>Eurotiomycetidae</taxon>
        <taxon>Eurotiales</taxon>
        <taxon>Aspergillaceae</taxon>
        <taxon>Aspergillus</taxon>
        <taxon>Aspergillus subgen. Fumigati</taxon>
    </lineage>
</organism>
<accession>A1C935</accession>
<dbReference type="EMBL" id="DS027048">
    <property type="protein sequence ID" value="EAW13359.1"/>
    <property type="molecule type" value="Genomic_DNA"/>
</dbReference>
<feature type="region of interest" description="Disordered" evidence="7">
    <location>
        <begin position="123"/>
        <end position="189"/>
    </location>
</feature>
<dbReference type="GeneID" id="4707069"/>
<gene>
    <name evidence="9" type="ORF">ACLA_054050</name>
</gene>
<dbReference type="InterPro" id="IPR050453">
    <property type="entry name" value="LIM_Homeobox_TF"/>
</dbReference>
<evidence type="ECO:0000313" key="9">
    <source>
        <dbReference type="EMBL" id="EAW13359.1"/>
    </source>
</evidence>
<feature type="DNA-binding region" description="Homeobox" evidence="5">
    <location>
        <begin position="186"/>
        <end position="246"/>
    </location>
</feature>
<evidence type="ECO:0000256" key="7">
    <source>
        <dbReference type="SAM" id="MobiDB-lite"/>
    </source>
</evidence>
<dbReference type="PANTHER" id="PTHR24208">
    <property type="entry name" value="LIM/HOMEOBOX PROTEIN LHX"/>
    <property type="match status" value="1"/>
</dbReference>
<dbReference type="GO" id="GO:0000981">
    <property type="term" value="F:DNA-binding transcription factor activity, RNA polymerase II-specific"/>
    <property type="evidence" value="ECO:0007669"/>
    <property type="project" value="TreeGrafter"/>
</dbReference>
<keyword evidence="2 5" id="KW-0238">DNA-binding</keyword>
<feature type="region of interest" description="Disordered" evidence="7">
    <location>
        <begin position="275"/>
        <end position="297"/>
    </location>
</feature>
<dbReference type="InterPro" id="IPR001356">
    <property type="entry name" value="HD"/>
</dbReference>
<dbReference type="Gene3D" id="1.10.10.60">
    <property type="entry name" value="Homeodomain-like"/>
    <property type="match status" value="1"/>
</dbReference>
<dbReference type="SMART" id="SM00389">
    <property type="entry name" value="HOX"/>
    <property type="match status" value="1"/>
</dbReference>
<evidence type="ECO:0000256" key="1">
    <source>
        <dbReference type="ARBA" id="ARBA00004123"/>
    </source>
</evidence>
<evidence type="ECO:0000256" key="5">
    <source>
        <dbReference type="PROSITE-ProRule" id="PRU00108"/>
    </source>
</evidence>
<dbReference type="eggNOG" id="KOG0849">
    <property type="taxonomic scope" value="Eukaryota"/>
</dbReference>
<evidence type="ECO:0000256" key="4">
    <source>
        <dbReference type="ARBA" id="ARBA00023242"/>
    </source>
</evidence>
<feature type="domain" description="Homeobox" evidence="8">
    <location>
        <begin position="184"/>
        <end position="245"/>
    </location>
</feature>
<dbReference type="VEuPathDB" id="FungiDB:ACLA_054050"/>
<dbReference type="HOGENOM" id="CLU_040932_0_0_1"/>
<comment type="subcellular location">
    <subcellularLocation>
        <location evidence="1 5 6">Nucleus</location>
    </subcellularLocation>
</comment>
<dbReference type="GO" id="GO:0000977">
    <property type="term" value="F:RNA polymerase II transcription regulatory region sequence-specific DNA binding"/>
    <property type="evidence" value="ECO:0007669"/>
    <property type="project" value="TreeGrafter"/>
</dbReference>
<protein>
    <submittedName>
        <fullName evidence="9">Homeobox transcription factor, putative</fullName>
    </submittedName>
</protein>
<dbReference type="GO" id="GO:0005634">
    <property type="term" value="C:nucleus"/>
    <property type="evidence" value="ECO:0007669"/>
    <property type="project" value="UniProtKB-SubCell"/>
</dbReference>
<dbReference type="KEGG" id="act:ACLA_054050"/>
<feature type="compositionally biased region" description="Basic and acidic residues" evidence="7">
    <location>
        <begin position="168"/>
        <end position="183"/>
    </location>
</feature>
<evidence type="ECO:0000256" key="6">
    <source>
        <dbReference type="RuleBase" id="RU000682"/>
    </source>
</evidence>
<keyword evidence="3 5" id="KW-0371">Homeobox</keyword>
<dbReference type="SUPFAM" id="SSF46689">
    <property type="entry name" value="Homeodomain-like"/>
    <property type="match status" value="1"/>
</dbReference>
<name>A1C935_ASPCL</name>
<dbReference type="OrthoDB" id="6159439at2759"/>
<reference evidence="9 10" key="1">
    <citation type="journal article" date="2008" name="PLoS Genet.">
        <title>Genomic islands in the pathogenic filamentous fungus Aspergillus fumigatus.</title>
        <authorList>
            <person name="Fedorova N.D."/>
            <person name="Khaldi N."/>
            <person name="Joardar V.S."/>
            <person name="Maiti R."/>
            <person name="Amedeo P."/>
            <person name="Anderson M.J."/>
            <person name="Crabtree J."/>
            <person name="Silva J.C."/>
            <person name="Badger J.H."/>
            <person name="Albarraq A."/>
            <person name="Angiuoli S."/>
            <person name="Bussey H."/>
            <person name="Bowyer P."/>
            <person name="Cotty P.J."/>
            <person name="Dyer P.S."/>
            <person name="Egan A."/>
            <person name="Galens K."/>
            <person name="Fraser-Liggett C.M."/>
            <person name="Haas B.J."/>
            <person name="Inman J.M."/>
            <person name="Kent R."/>
            <person name="Lemieux S."/>
            <person name="Malavazi I."/>
            <person name="Orvis J."/>
            <person name="Roemer T."/>
            <person name="Ronning C.M."/>
            <person name="Sundaram J.P."/>
            <person name="Sutton G."/>
            <person name="Turner G."/>
            <person name="Venter J.C."/>
            <person name="White O.R."/>
            <person name="Whitty B.R."/>
            <person name="Youngman P."/>
            <person name="Wolfe K.H."/>
            <person name="Goldman G.H."/>
            <person name="Wortman J.R."/>
            <person name="Jiang B."/>
            <person name="Denning D.W."/>
            <person name="Nierman W.C."/>
        </authorList>
    </citation>
    <scope>NUCLEOTIDE SEQUENCE [LARGE SCALE GENOMIC DNA]</scope>
    <source>
        <strain evidence="10">ATCC 1007 / CBS 513.65 / DSM 816 / NCTC 3887 / NRRL 1</strain>
    </source>
</reference>
<dbReference type="AlphaFoldDB" id="A1C935"/>
<evidence type="ECO:0000256" key="3">
    <source>
        <dbReference type="ARBA" id="ARBA00023155"/>
    </source>
</evidence>
<evidence type="ECO:0000256" key="2">
    <source>
        <dbReference type="ARBA" id="ARBA00023125"/>
    </source>
</evidence>
<feature type="region of interest" description="Disordered" evidence="7">
    <location>
        <begin position="346"/>
        <end position="365"/>
    </location>
</feature>
<dbReference type="PROSITE" id="PS50071">
    <property type="entry name" value="HOMEOBOX_2"/>
    <property type="match status" value="1"/>
</dbReference>
<dbReference type="Pfam" id="PF00046">
    <property type="entry name" value="Homeodomain"/>
    <property type="match status" value="1"/>
</dbReference>
<feature type="region of interest" description="Disordered" evidence="7">
    <location>
        <begin position="44"/>
        <end position="109"/>
    </location>
</feature>
<dbReference type="InterPro" id="IPR009057">
    <property type="entry name" value="Homeodomain-like_sf"/>
</dbReference>
<keyword evidence="4 5" id="KW-0539">Nucleus</keyword>
<dbReference type="CDD" id="cd00086">
    <property type="entry name" value="homeodomain"/>
    <property type="match status" value="1"/>
</dbReference>
<dbReference type="OMA" id="YEHHPYS"/>
<dbReference type="STRING" id="344612.A1C935"/>
<feature type="compositionally biased region" description="Polar residues" evidence="7">
    <location>
        <begin position="132"/>
        <end position="144"/>
    </location>
</feature>
<evidence type="ECO:0000313" key="10">
    <source>
        <dbReference type="Proteomes" id="UP000006701"/>
    </source>
</evidence>
<keyword evidence="10" id="KW-1185">Reference proteome</keyword>
<dbReference type="Proteomes" id="UP000006701">
    <property type="component" value="Unassembled WGS sequence"/>
</dbReference>